<organism evidence="1 2">
    <name type="scientific">Helicobacter hepaticus (strain ATCC 51449 / 3B1)</name>
    <dbReference type="NCBI Taxonomy" id="235279"/>
    <lineage>
        <taxon>Bacteria</taxon>
        <taxon>Pseudomonadati</taxon>
        <taxon>Campylobacterota</taxon>
        <taxon>Epsilonproteobacteria</taxon>
        <taxon>Campylobacterales</taxon>
        <taxon>Helicobacteraceae</taxon>
        <taxon>Helicobacter</taxon>
    </lineage>
</organism>
<sequence>MKSLVALWVFLLFLSVGYGEEYKCVRYGAGDYNRDCIYFESEPPKYDIANLHCRSERLEEQFKETIKKTIYMSAGGSYNNGAHIGDYYVEPYIAFF</sequence>
<evidence type="ECO:0000313" key="2">
    <source>
        <dbReference type="Proteomes" id="UP000002495"/>
    </source>
</evidence>
<evidence type="ECO:0000313" key="1">
    <source>
        <dbReference type="EMBL" id="AAP77513.1"/>
    </source>
</evidence>
<dbReference type="RefSeq" id="WP_011115756.1">
    <property type="nucleotide sequence ID" value="NC_004917.1"/>
</dbReference>
<dbReference type="AlphaFoldDB" id="Q7VHP8"/>
<dbReference type="EMBL" id="AE017125">
    <property type="protein sequence ID" value="AAP77513.1"/>
    <property type="molecule type" value="Genomic_DNA"/>
</dbReference>
<dbReference type="HOGENOM" id="CLU_2355846_0_0_7"/>
<gene>
    <name evidence="1" type="ordered locus">HH_0916</name>
</gene>
<keyword evidence="2" id="KW-1185">Reference proteome</keyword>
<name>Q7VHP8_HELHP</name>
<dbReference type="STRING" id="235279.HH_0916"/>
<accession>Q7VHP8</accession>
<dbReference type="KEGG" id="hhe:HH_0916"/>
<dbReference type="Proteomes" id="UP000002495">
    <property type="component" value="Chromosome"/>
</dbReference>
<proteinExistence type="predicted"/>
<reference evidence="1 2" key="1">
    <citation type="journal article" date="2003" name="Proc. Natl. Acad. Sci. U.S.A.">
        <title>The complete genome sequence of the carcinogenic bacterium Helicobacter hepaticus.</title>
        <authorList>
            <person name="Suerbaum S."/>
            <person name="Josenhans C."/>
            <person name="Sterzenbach T."/>
            <person name="Drescher B."/>
            <person name="Brandt P."/>
            <person name="Bell M."/>
            <person name="Droege M."/>
            <person name="Fartmann B."/>
            <person name="Fischer H.-P."/>
            <person name="Ge Z."/>
            <person name="Hoerster A."/>
            <person name="Holland R."/>
            <person name="Klein K."/>
            <person name="Koenig J."/>
            <person name="Macko L."/>
            <person name="Mendz G.L."/>
            <person name="Nyakatura G."/>
            <person name="Schauer D.B."/>
            <person name="Shen Z."/>
            <person name="Weber J."/>
            <person name="Frosch M."/>
            <person name="Fox J.G."/>
        </authorList>
    </citation>
    <scope>NUCLEOTIDE SEQUENCE [LARGE SCALE GENOMIC DNA]</scope>
    <source>
        <strain evidence="2">ATCC 51449 / 3B1</strain>
    </source>
</reference>
<protein>
    <submittedName>
        <fullName evidence="1">Uncharacterized protein</fullName>
    </submittedName>
</protein>